<dbReference type="EMBL" id="MT143675">
    <property type="protein sequence ID" value="QJA99957.1"/>
    <property type="molecule type" value="Genomic_DNA"/>
</dbReference>
<evidence type="ECO:0000313" key="1">
    <source>
        <dbReference type="EMBL" id="QJA99957.1"/>
    </source>
</evidence>
<organism evidence="2">
    <name type="scientific">viral metagenome</name>
    <dbReference type="NCBI Taxonomy" id="1070528"/>
    <lineage>
        <taxon>unclassified sequences</taxon>
        <taxon>metagenomes</taxon>
        <taxon>organismal metagenomes</taxon>
    </lineage>
</organism>
<dbReference type="EMBL" id="MT143860">
    <property type="protein sequence ID" value="QJB03768.1"/>
    <property type="molecule type" value="Genomic_DNA"/>
</dbReference>
<sequence>MKEKSINDTDEFYKELAREGKVKNLNEPKHMKAVREVNETCREAKMEFPPRSLYTKAPHCCPVCGGNGKVLNGFYDQTGGSWQTSSLALEICRSCNGTGIVWDKSL</sequence>
<gene>
    <name evidence="1" type="ORF">MM171A00766_0020</name>
    <name evidence="2" type="ORF">MM171B00553_0015</name>
</gene>
<protein>
    <submittedName>
        <fullName evidence="2">Uncharacterized protein</fullName>
    </submittedName>
</protein>
<dbReference type="AlphaFoldDB" id="A0A6M3M937"/>
<name>A0A6M3M937_9ZZZZ</name>
<evidence type="ECO:0000313" key="2">
    <source>
        <dbReference type="EMBL" id="QJB03768.1"/>
    </source>
</evidence>
<proteinExistence type="predicted"/>
<accession>A0A6M3M937</accession>
<reference evidence="2" key="1">
    <citation type="submission" date="2020-03" db="EMBL/GenBank/DDBJ databases">
        <title>The deep terrestrial virosphere.</title>
        <authorList>
            <person name="Holmfeldt K."/>
            <person name="Nilsson E."/>
            <person name="Simone D."/>
            <person name="Lopez-Fernandez M."/>
            <person name="Wu X."/>
            <person name="de Brujin I."/>
            <person name="Lundin D."/>
            <person name="Andersson A."/>
            <person name="Bertilsson S."/>
            <person name="Dopson M."/>
        </authorList>
    </citation>
    <scope>NUCLEOTIDE SEQUENCE</scope>
    <source>
        <strain evidence="1">MM171A00766</strain>
        <strain evidence="2">MM171B00553</strain>
    </source>
</reference>